<dbReference type="InterPro" id="IPR043038">
    <property type="entry name" value="VbhA_sf"/>
</dbReference>
<dbReference type="Pfam" id="PF18495">
    <property type="entry name" value="VbhA"/>
    <property type="match status" value="1"/>
</dbReference>
<protein>
    <submittedName>
        <fullName evidence="3">Antitoxin VbhA family protein</fullName>
    </submittedName>
</protein>
<evidence type="ECO:0000259" key="2">
    <source>
        <dbReference type="Pfam" id="PF18495"/>
    </source>
</evidence>
<name>A0ABR7MN01_9BACT</name>
<evidence type="ECO:0000256" key="1">
    <source>
        <dbReference type="SAM" id="MobiDB-lite"/>
    </source>
</evidence>
<dbReference type="Proteomes" id="UP000622017">
    <property type="component" value="Unassembled WGS sequence"/>
</dbReference>
<dbReference type="EMBL" id="JACSCY010000014">
    <property type="protein sequence ID" value="MBC6612435.1"/>
    <property type="molecule type" value="Genomic_DNA"/>
</dbReference>
<dbReference type="InterPro" id="IPR033788">
    <property type="entry name" value="VbhA-like"/>
</dbReference>
<dbReference type="InterPro" id="IPR041535">
    <property type="entry name" value="VbhA"/>
</dbReference>
<evidence type="ECO:0000313" key="4">
    <source>
        <dbReference type="Proteomes" id="UP000622017"/>
    </source>
</evidence>
<organism evidence="3 4">
    <name type="scientific">Hymenobacter citatus</name>
    <dbReference type="NCBI Taxonomy" id="2763506"/>
    <lineage>
        <taxon>Bacteria</taxon>
        <taxon>Pseudomonadati</taxon>
        <taxon>Bacteroidota</taxon>
        <taxon>Cytophagia</taxon>
        <taxon>Cytophagales</taxon>
        <taxon>Hymenobacteraceae</taxon>
        <taxon>Hymenobacter</taxon>
    </lineage>
</organism>
<evidence type="ECO:0000313" key="3">
    <source>
        <dbReference type="EMBL" id="MBC6612435.1"/>
    </source>
</evidence>
<accession>A0ABR7MN01</accession>
<proteinExistence type="predicted"/>
<gene>
    <name evidence="3" type="ORF">H8B15_16040</name>
</gene>
<feature type="compositionally biased region" description="Polar residues" evidence="1">
    <location>
        <begin position="1"/>
        <end position="16"/>
    </location>
</feature>
<dbReference type="RefSeq" id="WP_187320672.1">
    <property type="nucleotide sequence ID" value="NZ_JACSCY010000014.1"/>
</dbReference>
<sequence>MHSNTFNPKFAANEQTSEQRQHIVEQALAISRSQDREPSAEAHAQYARYIQGELTMEEVVAEIMQSKILRAASGFAQTGN</sequence>
<keyword evidence="4" id="KW-1185">Reference proteome</keyword>
<feature type="domain" description="Antitoxin VbhA" evidence="2">
    <location>
        <begin position="20"/>
        <end position="63"/>
    </location>
</feature>
<reference evidence="3 4" key="1">
    <citation type="submission" date="2020-08" db="EMBL/GenBank/DDBJ databases">
        <title>Hymenobacter sp.</title>
        <authorList>
            <person name="Kim M.K."/>
        </authorList>
    </citation>
    <scope>NUCLEOTIDE SEQUENCE [LARGE SCALE GENOMIC DNA]</scope>
    <source>
        <strain evidence="3 4">BT507</strain>
    </source>
</reference>
<feature type="region of interest" description="Disordered" evidence="1">
    <location>
        <begin position="1"/>
        <end position="20"/>
    </location>
</feature>
<comment type="caution">
    <text evidence="3">The sequence shown here is derived from an EMBL/GenBank/DDBJ whole genome shotgun (WGS) entry which is preliminary data.</text>
</comment>
<dbReference type="CDD" id="cd11586">
    <property type="entry name" value="VbhA_like"/>
    <property type="match status" value="1"/>
</dbReference>
<dbReference type="Gene3D" id="1.10.8.1050">
    <property type="entry name" value="Antitoxin VbhA-like"/>
    <property type="match status" value="1"/>
</dbReference>